<dbReference type="Pfam" id="PF01471">
    <property type="entry name" value="PG_binding_1"/>
    <property type="match status" value="1"/>
</dbReference>
<dbReference type="RefSeq" id="WP_188475966.1">
    <property type="nucleotide sequence ID" value="NZ_BMFJ01000001.1"/>
</dbReference>
<sequence>MFASLFRNLTALILAVSLQATTVRAQSGDLVWVQIEAQPSLALAEEAIRGYADRLQDVNGFDLGGGWYGIALGPYTRDDANRVLQVLRGEGAIPRDSYIAFPNSFRQQFWPRGANTLAAPTPAAEPAPQPQPEASVQPEAAPAEPQITIAEPAPQPEPEPQVPDETPSEARRSEALLTAEERMELQVALKWAGFYDSAIDGAFGRGTRSSMAAWQEANGIEATGVLTTRQRAELLRQYNAVLDGLDLRRINDATAGISMIIPAGVVTFDRYEAPFAHFEPTGDIDARLVLISQDGDQQSMYGLYDIMQTLAIIPEDGPRERRPDGFTIVGENARLVSHTEVTLRNGRIKGWTLVWPSGDEERRTRLIGEMQKSFERIDGVAIPAAMGADSGQNIDLLSGLEIRKPVISRSGFFVNDRGYAVTTAEAVAQCGRITLDGRTQAEVAAVDSTSGVAVLKPVGTIAPIGYARFATTTPRLQSEVAAAGYPYEGRLAAPTLTFGKLEELQGLSGEAGVERLSISALPGDAGGPVMDQAGAVIGMMQPATAGGRQLPPGVSFAVDGQVVVGVMGQAGLSAVAADPGAALAPEDITRIGMAMTVLVSCWE</sequence>
<dbReference type="AlphaFoldDB" id="A0A917EA68"/>
<dbReference type="SUPFAM" id="SSF50494">
    <property type="entry name" value="Trypsin-like serine proteases"/>
    <property type="match status" value="1"/>
</dbReference>
<dbReference type="InterPro" id="IPR036366">
    <property type="entry name" value="PGBDSf"/>
</dbReference>
<dbReference type="Gene3D" id="1.10.101.10">
    <property type="entry name" value="PGBD-like superfamily/PGBD"/>
    <property type="match status" value="1"/>
</dbReference>
<evidence type="ECO:0000256" key="1">
    <source>
        <dbReference type="SAM" id="MobiDB-lite"/>
    </source>
</evidence>
<feature type="region of interest" description="Disordered" evidence="1">
    <location>
        <begin position="116"/>
        <end position="172"/>
    </location>
</feature>
<keyword evidence="2" id="KW-0732">Signal</keyword>
<dbReference type="PANTHER" id="PTHR43019:SF23">
    <property type="entry name" value="PROTEASE DO-LIKE 5, CHLOROPLASTIC"/>
    <property type="match status" value="1"/>
</dbReference>
<organism evidence="4 5">
    <name type="scientific">Primorskyibacter flagellatus</name>
    <dbReference type="NCBI Taxonomy" id="1387277"/>
    <lineage>
        <taxon>Bacteria</taxon>
        <taxon>Pseudomonadati</taxon>
        <taxon>Pseudomonadota</taxon>
        <taxon>Alphaproteobacteria</taxon>
        <taxon>Rhodobacterales</taxon>
        <taxon>Roseobacteraceae</taxon>
        <taxon>Primorskyibacter</taxon>
    </lineage>
</organism>
<evidence type="ECO:0000256" key="2">
    <source>
        <dbReference type="SAM" id="SignalP"/>
    </source>
</evidence>
<feature type="chain" id="PRO_5037024295" evidence="2">
    <location>
        <begin position="26"/>
        <end position="603"/>
    </location>
</feature>
<dbReference type="EMBL" id="BMFJ01000001">
    <property type="protein sequence ID" value="GGE18470.1"/>
    <property type="molecule type" value="Genomic_DNA"/>
</dbReference>
<dbReference type="PANTHER" id="PTHR43019">
    <property type="entry name" value="SERINE ENDOPROTEASE DEGS"/>
    <property type="match status" value="1"/>
</dbReference>
<proteinExistence type="predicted"/>
<feature type="signal peptide" evidence="2">
    <location>
        <begin position="1"/>
        <end position="25"/>
    </location>
</feature>
<dbReference type="Proteomes" id="UP000612855">
    <property type="component" value="Unassembled WGS sequence"/>
</dbReference>
<evidence type="ECO:0000313" key="5">
    <source>
        <dbReference type="Proteomes" id="UP000612855"/>
    </source>
</evidence>
<dbReference type="InterPro" id="IPR009003">
    <property type="entry name" value="Peptidase_S1_PA"/>
</dbReference>
<evidence type="ECO:0000313" key="4">
    <source>
        <dbReference type="EMBL" id="GGE18470.1"/>
    </source>
</evidence>
<gene>
    <name evidence="4" type="ORF">GCM10011360_04090</name>
</gene>
<evidence type="ECO:0000259" key="3">
    <source>
        <dbReference type="Pfam" id="PF01471"/>
    </source>
</evidence>
<reference evidence="5" key="1">
    <citation type="journal article" date="2019" name="Int. J. Syst. Evol. Microbiol.">
        <title>The Global Catalogue of Microorganisms (GCM) 10K type strain sequencing project: providing services to taxonomists for standard genome sequencing and annotation.</title>
        <authorList>
            <consortium name="The Broad Institute Genomics Platform"/>
            <consortium name="The Broad Institute Genome Sequencing Center for Infectious Disease"/>
            <person name="Wu L."/>
            <person name="Ma J."/>
        </authorList>
    </citation>
    <scope>NUCLEOTIDE SEQUENCE [LARGE SCALE GENOMIC DNA]</scope>
    <source>
        <strain evidence="5">CGMCC 1.12664</strain>
    </source>
</reference>
<dbReference type="SUPFAM" id="SSF47090">
    <property type="entry name" value="PGBD-like"/>
    <property type="match status" value="1"/>
</dbReference>
<dbReference type="InterPro" id="IPR002477">
    <property type="entry name" value="Peptidoglycan-bd-like"/>
</dbReference>
<dbReference type="Pfam" id="PF13365">
    <property type="entry name" value="Trypsin_2"/>
    <property type="match status" value="1"/>
</dbReference>
<feature type="compositionally biased region" description="Low complexity" evidence="1">
    <location>
        <begin position="132"/>
        <end position="152"/>
    </location>
</feature>
<feature type="domain" description="Peptidoglycan binding-like" evidence="3">
    <location>
        <begin position="179"/>
        <end position="232"/>
    </location>
</feature>
<name>A0A917EA68_9RHOB</name>
<protein>
    <submittedName>
        <fullName evidence="4">Peptidoglycan-binding protein</fullName>
    </submittedName>
</protein>
<comment type="caution">
    <text evidence="4">The sequence shown here is derived from an EMBL/GenBank/DDBJ whole genome shotgun (WGS) entry which is preliminary data.</text>
</comment>
<accession>A0A917EA68</accession>
<dbReference type="InterPro" id="IPR036365">
    <property type="entry name" value="PGBD-like_sf"/>
</dbReference>
<keyword evidence="5" id="KW-1185">Reference proteome</keyword>
<dbReference type="Gene3D" id="2.40.10.120">
    <property type="match status" value="1"/>
</dbReference>